<comment type="caution">
    <text evidence="2">The sequence shown here is derived from an EMBL/GenBank/DDBJ whole genome shotgun (WGS) entry which is preliminary data.</text>
</comment>
<reference evidence="2 3" key="1">
    <citation type="submission" date="2018-06" db="EMBL/GenBank/DDBJ databases">
        <title>Phytoactinopolyspora halophila sp. nov., a novel halophilic actinomycete isolated from a saline soil in China.</title>
        <authorList>
            <person name="Tang S.-K."/>
        </authorList>
    </citation>
    <scope>NUCLEOTIDE SEQUENCE [LARGE SCALE GENOMIC DNA]</scope>
    <source>
        <strain evidence="2 3">YIM 96934</strain>
    </source>
</reference>
<dbReference type="GO" id="GO:0003677">
    <property type="term" value="F:DNA binding"/>
    <property type="evidence" value="ECO:0007669"/>
    <property type="project" value="InterPro"/>
</dbReference>
<organism evidence="2 3">
    <name type="scientific">Phytoactinopolyspora halophila</name>
    <dbReference type="NCBI Taxonomy" id="1981511"/>
    <lineage>
        <taxon>Bacteria</taxon>
        <taxon>Bacillati</taxon>
        <taxon>Actinomycetota</taxon>
        <taxon>Actinomycetes</taxon>
        <taxon>Jiangellales</taxon>
        <taxon>Jiangellaceae</taxon>
        <taxon>Phytoactinopolyspora</taxon>
    </lineage>
</organism>
<keyword evidence="1" id="KW-0233">DNA recombination</keyword>
<gene>
    <name evidence="2" type="ORF">DPM12_02535</name>
</gene>
<dbReference type="InterPro" id="IPR013762">
    <property type="entry name" value="Integrase-like_cat_sf"/>
</dbReference>
<dbReference type="Proteomes" id="UP000250462">
    <property type="component" value="Unassembled WGS sequence"/>
</dbReference>
<dbReference type="GO" id="GO:0006310">
    <property type="term" value="P:DNA recombination"/>
    <property type="evidence" value="ECO:0007669"/>
    <property type="project" value="UniProtKB-KW"/>
</dbReference>
<dbReference type="InterPro" id="IPR011010">
    <property type="entry name" value="DNA_brk_join_enz"/>
</dbReference>
<evidence type="ECO:0000313" key="3">
    <source>
        <dbReference type="Proteomes" id="UP000250462"/>
    </source>
</evidence>
<sequence>MHPLRGTSIEPRNVNRSWDARCHKARVLKITVHDGRRTCGSLLADLDVHPRVAMRIPAPRPSRRPMEIYTDICSEATRAGLKRLGESL</sequence>
<dbReference type="AlphaFoldDB" id="A0A329R1S8"/>
<accession>A0A329R1S8</accession>
<keyword evidence="3" id="KW-1185">Reference proteome</keyword>
<dbReference type="SUPFAM" id="SSF56349">
    <property type="entry name" value="DNA breaking-rejoining enzymes"/>
    <property type="match status" value="1"/>
</dbReference>
<name>A0A329R1S8_9ACTN</name>
<evidence type="ECO:0000256" key="1">
    <source>
        <dbReference type="ARBA" id="ARBA00023172"/>
    </source>
</evidence>
<protein>
    <submittedName>
        <fullName evidence="2">Uncharacterized protein</fullName>
    </submittedName>
</protein>
<proteinExistence type="predicted"/>
<dbReference type="GO" id="GO:0015074">
    <property type="term" value="P:DNA integration"/>
    <property type="evidence" value="ECO:0007669"/>
    <property type="project" value="InterPro"/>
</dbReference>
<evidence type="ECO:0000313" key="2">
    <source>
        <dbReference type="EMBL" id="RAW18136.1"/>
    </source>
</evidence>
<dbReference type="EMBL" id="QMIG01000002">
    <property type="protein sequence ID" value="RAW18136.1"/>
    <property type="molecule type" value="Genomic_DNA"/>
</dbReference>
<dbReference type="Gene3D" id="1.10.443.10">
    <property type="entry name" value="Intergrase catalytic core"/>
    <property type="match status" value="1"/>
</dbReference>